<reference evidence="1" key="1">
    <citation type="submission" date="2023-04" db="EMBL/GenBank/DDBJ databases">
        <title>Phytophthora lilii NBRC 32176.</title>
        <authorList>
            <person name="Ichikawa N."/>
            <person name="Sato H."/>
            <person name="Tonouchi N."/>
        </authorList>
    </citation>
    <scope>NUCLEOTIDE SEQUENCE</scope>
    <source>
        <strain evidence="1">NBRC 32176</strain>
    </source>
</reference>
<dbReference type="Proteomes" id="UP001165083">
    <property type="component" value="Unassembled WGS sequence"/>
</dbReference>
<gene>
    <name evidence="1" type="ORF">Plil01_000439600</name>
</gene>
<sequence length="97" mass="10978">MITCTNLNDLKLRFVLRDDAIHARCDLLKPNYSQIPAPGPPGGPEVNEPRSYALGMPASAGHFQQSVIRMISILEINISFKQIKINIRHQNHTFRIQ</sequence>
<name>A0A9W6WQQ6_9STRA</name>
<dbReference type="EMBL" id="BSXW01000178">
    <property type="protein sequence ID" value="GMF13977.1"/>
    <property type="molecule type" value="Genomic_DNA"/>
</dbReference>
<dbReference type="AlphaFoldDB" id="A0A9W6WQQ6"/>
<proteinExistence type="predicted"/>
<organism evidence="1 2">
    <name type="scientific">Phytophthora lilii</name>
    <dbReference type="NCBI Taxonomy" id="2077276"/>
    <lineage>
        <taxon>Eukaryota</taxon>
        <taxon>Sar</taxon>
        <taxon>Stramenopiles</taxon>
        <taxon>Oomycota</taxon>
        <taxon>Peronosporomycetes</taxon>
        <taxon>Peronosporales</taxon>
        <taxon>Peronosporaceae</taxon>
        <taxon>Phytophthora</taxon>
    </lineage>
</organism>
<comment type="caution">
    <text evidence="1">The sequence shown here is derived from an EMBL/GenBank/DDBJ whole genome shotgun (WGS) entry which is preliminary data.</text>
</comment>
<evidence type="ECO:0000313" key="2">
    <source>
        <dbReference type="Proteomes" id="UP001165083"/>
    </source>
</evidence>
<keyword evidence="2" id="KW-1185">Reference proteome</keyword>
<accession>A0A9W6WQQ6</accession>
<evidence type="ECO:0000313" key="1">
    <source>
        <dbReference type="EMBL" id="GMF13977.1"/>
    </source>
</evidence>
<protein>
    <submittedName>
        <fullName evidence="1">Unnamed protein product</fullName>
    </submittedName>
</protein>